<dbReference type="STRING" id="1416806.CAL12_26100"/>
<dbReference type="NCBIfam" id="TIGR01509">
    <property type="entry name" value="HAD-SF-IA-v3"/>
    <property type="match status" value="1"/>
</dbReference>
<dbReference type="EMBL" id="CP021108">
    <property type="protein sequence ID" value="ARP83943.1"/>
    <property type="molecule type" value="Genomic_DNA"/>
</dbReference>
<evidence type="ECO:0000256" key="11">
    <source>
        <dbReference type="ARBA" id="ARBA00023277"/>
    </source>
</evidence>
<dbReference type="InterPro" id="IPR036412">
    <property type="entry name" value="HAD-like_sf"/>
</dbReference>
<keyword evidence="11 13" id="KW-0119">Carbohydrate metabolism</keyword>
<evidence type="ECO:0000256" key="10">
    <source>
        <dbReference type="ARBA" id="ARBA00022842"/>
    </source>
</evidence>
<dbReference type="PANTHER" id="PTHR43434">
    <property type="entry name" value="PHOSPHOGLYCOLATE PHOSPHATASE"/>
    <property type="match status" value="1"/>
</dbReference>
<dbReference type="GO" id="GO:0046295">
    <property type="term" value="P:glycolate biosynthetic process"/>
    <property type="evidence" value="ECO:0007669"/>
    <property type="project" value="UniProtKB-UniRule"/>
</dbReference>
<feature type="binding site" evidence="13">
    <location>
        <position position="12"/>
    </location>
    <ligand>
        <name>Mg(2+)</name>
        <dbReference type="ChEBI" id="CHEBI:18420"/>
    </ligand>
</feature>
<dbReference type="OrthoDB" id="9807630at2"/>
<organism evidence="15 16">
    <name type="scientific">Bordetella genomosp. 8</name>
    <dbReference type="NCBI Taxonomy" id="1416806"/>
    <lineage>
        <taxon>Bacteria</taxon>
        <taxon>Pseudomonadati</taxon>
        <taxon>Pseudomonadota</taxon>
        <taxon>Betaproteobacteria</taxon>
        <taxon>Burkholderiales</taxon>
        <taxon>Alcaligenaceae</taxon>
        <taxon>Bordetella</taxon>
    </lineage>
</organism>
<comment type="catalytic activity">
    <reaction evidence="1 13">
        <text>2-phosphoglycolate + H2O = glycolate + phosphate</text>
        <dbReference type="Rhea" id="RHEA:14369"/>
        <dbReference type="ChEBI" id="CHEBI:15377"/>
        <dbReference type="ChEBI" id="CHEBI:29805"/>
        <dbReference type="ChEBI" id="CHEBI:43474"/>
        <dbReference type="ChEBI" id="CHEBI:58033"/>
        <dbReference type="EC" id="3.1.3.18"/>
    </reaction>
</comment>
<dbReference type="KEGG" id="bgv:CAL12_26100"/>
<reference evidence="15 16" key="1">
    <citation type="submission" date="2017-05" db="EMBL/GenBank/DDBJ databases">
        <title>Complete and WGS of Bordetella genogroups.</title>
        <authorList>
            <person name="Spilker T."/>
            <person name="LiPuma J."/>
        </authorList>
    </citation>
    <scope>NUCLEOTIDE SEQUENCE [LARGE SCALE GENOMIC DNA]</scope>
    <source>
        <strain evidence="15 16">AU19157</strain>
    </source>
</reference>
<keyword evidence="10 13" id="KW-0460">Magnesium</keyword>
<dbReference type="HAMAP" id="MF_00495">
    <property type="entry name" value="GPH_hydrolase_bact"/>
    <property type="match status" value="1"/>
</dbReference>
<comment type="function">
    <text evidence="12 13">Specifically catalyzes the dephosphorylation of 2-phosphoglycolate. Is involved in the dissimilation of the intracellular 2-phosphoglycolate formed during the DNA repair of 3'-phosphoglycolate ends, a major class of DNA lesions induced by oxidative stress.</text>
</comment>
<dbReference type="GO" id="GO:0005829">
    <property type="term" value="C:cytosol"/>
    <property type="evidence" value="ECO:0007669"/>
    <property type="project" value="TreeGrafter"/>
</dbReference>
<feature type="binding site" evidence="13">
    <location>
        <position position="174"/>
    </location>
    <ligand>
        <name>Mg(2+)</name>
        <dbReference type="ChEBI" id="CHEBI:18420"/>
    </ligand>
</feature>
<evidence type="ECO:0000256" key="13">
    <source>
        <dbReference type="HAMAP-Rule" id="MF_00495"/>
    </source>
</evidence>
<dbReference type="InterPro" id="IPR023198">
    <property type="entry name" value="PGP-like_dom2"/>
</dbReference>
<dbReference type="RefSeq" id="WP_086067267.1">
    <property type="nucleotide sequence ID" value="NZ_CP021108.1"/>
</dbReference>
<gene>
    <name evidence="15" type="ORF">CAL12_26100</name>
</gene>
<dbReference type="FunFam" id="3.40.50.1000:FF:000022">
    <property type="entry name" value="Phosphoglycolate phosphatase"/>
    <property type="match status" value="1"/>
</dbReference>
<proteinExistence type="inferred from homology"/>
<keyword evidence="16" id="KW-1185">Reference proteome</keyword>
<comment type="similarity">
    <text evidence="4 13">Belongs to the HAD-like hydrolase superfamily. CbbY/CbbZ/Gph/YieH family.</text>
</comment>
<dbReference type="InterPro" id="IPR050155">
    <property type="entry name" value="HAD-like_hydrolase_sf"/>
</dbReference>
<evidence type="ECO:0000256" key="6">
    <source>
        <dbReference type="ARBA" id="ARBA00013078"/>
    </source>
</evidence>
<dbReference type="NCBIfam" id="TIGR01549">
    <property type="entry name" value="HAD-SF-IA-v1"/>
    <property type="match status" value="1"/>
</dbReference>
<dbReference type="PANTHER" id="PTHR43434:SF23">
    <property type="entry name" value="PHOSPHOGLYCOLATE PHOSPHATASE"/>
    <property type="match status" value="1"/>
</dbReference>
<evidence type="ECO:0000256" key="12">
    <source>
        <dbReference type="ARBA" id="ARBA00059247"/>
    </source>
</evidence>
<dbReference type="GO" id="GO:0019253">
    <property type="term" value="P:reductive pentose-phosphate cycle"/>
    <property type="evidence" value="ECO:0007669"/>
    <property type="project" value="UniProtKB-KW"/>
</dbReference>
<feature type="binding site" evidence="13">
    <location>
        <position position="10"/>
    </location>
    <ligand>
        <name>Mg(2+)</name>
        <dbReference type="ChEBI" id="CHEBI:18420"/>
    </ligand>
</feature>
<keyword evidence="8 13" id="KW-0479">Metal-binding</keyword>
<evidence type="ECO:0000256" key="2">
    <source>
        <dbReference type="ARBA" id="ARBA00001946"/>
    </source>
</evidence>
<dbReference type="Proteomes" id="UP000194151">
    <property type="component" value="Chromosome"/>
</dbReference>
<name>A0A1W6YTL3_9BORD</name>
<protein>
    <recommendedName>
        <fullName evidence="6 13">Phosphoglycolate phosphatase</fullName>
        <shortName evidence="13">PGP</shortName>
        <shortName evidence="13">PGPase</shortName>
        <ecNumber evidence="6 13">3.1.3.18</ecNumber>
    </recommendedName>
</protein>
<dbReference type="SFLD" id="SFLDG01135">
    <property type="entry name" value="C1.5.6:_HAD__Beta-PGM__Phospha"/>
    <property type="match status" value="1"/>
</dbReference>
<dbReference type="Gene3D" id="3.40.50.1000">
    <property type="entry name" value="HAD superfamily/HAD-like"/>
    <property type="match status" value="1"/>
</dbReference>
<evidence type="ECO:0000256" key="9">
    <source>
        <dbReference type="ARBA" id="ARBA00022801"/>
    </source>
</evidence>
<evidence type="ECO:0000256" key="7">
    <source>
        <dbReference type="ARBA" id="ARBA00022567"/>
    </source>
</evidence>
<sequence length="247" mass="26144">MKPFQAALLDLDGTLLDSVPDLATAANAMRIELGMPPLREDVIATFVGKGVDRLVERTLAGSQDHDALDAGLYARGRTSFYRHYHLVNGDKAAVFDGVLDGLKAMRDQGLKLAVVTNKATEFTIPLLQRTGLAGFFAAVVCGDTCARKKPDPQPVLHACSLLGVRPERAVTIGDSINDAQAGREAGTGVLVVPYGYNEGVDVRTLDVDGIVSSLVEAAQWIARGGAQSGIAPDRGMPSSSTHAEKFD</sequence>
<dbReference type="InterPro" id="IPR037512">
    <property type="entry name" value="PGPase_prok"/>
</dbReference>
<comment type="subunit">
    <text evidence="5">Homotrimer.</text>
</comment>
<dbReference type="EC" id="3.1.3.18" evidence="6 13"/>
<evidence type="ECO:0000256" key="5">
    <source>
        <dbReference type="ARBA" id="ARBA00011233"/>
    </source>
</evidence>
<dbReference type="GO" id="GO:0046872">
    <property type="term" value="F:metal ion binding"/>
    <property type="evidence" value="ECO:0007669"/>
    <property type="project" value="UniProtKB-KW"/>
</dbReference>
<dbReference type="UniPathway" id="UPA00865">
    <property type="reaction ID" value="UER00834"/>
</dbReference>
<dbReference type="AlphaFoldDB" id="A0A1W6YTL3"/>
<evidence type="ECO:0000256" key="3">
    <source>
        <dbReference type="ARBA" id="ARBA00004818"/>
    </source>
</evidence>
<keyword evidence="9 13" id="KW-0378">Hydrolase</keyword>
<dbReference type="NCBIfam" id="NF009695">
    <property type="entry name" value="PRK13222.1-2"/>
    <property type="match status" value="1"/>
</dbReference>
<dbReference type="GO" id="GO:0008967">
    <property type="term" value="F:phosphoglycolate phosphatase activity"/>
    <property type="evidence" value="ECO:0007669"/>
    <property type="project" value="UniProtKB-UniRule"/>
</dbReference>
<evidence type="ECO:0000256" key="4">
    <source>
        <dbReference type="ARBA" id="ARBA00006171"/>
    </source>
</evidence>
<feature type="active site" description="Nucleophile" evidence="13">
    <location>
        <position position="10"/>
    </location>
</feature>
<dbReference type="Gene3D" id="1.10.150.240">
    <property type="entry name" value="Putative phosphatase, domain 2"/>
    <property type="match status" value="1"/>
</dbReference>
<evidence type="ECO:0000256" key="1">
    <source>
        <dbReference type="ARBA" id="ARBA00000830"/>
    </source>
</evidence>
<dbReference type="InterPro" id="IPR006439">
    <property type="entry name" value="HAD-SF_hydro_IA"/>
</dbReference>
<evidence type="ECO:0000313" key="15">
    <source>
        <dbReference type="EMBL" id="ARP83943.1"/>
    </source>
</evidence>
<dbReference type="GO" id="GO:0006281">
    <property type="term" value="P:DNA repair"/>
    <property type="evidence" value="ECO:0007669"/>
    <property type="project" value="TreeGrafter"/>
</dbReference>
<dbReference type="InterPro" id="IPR023214">
    <property type="entry name" value="HAD_sf"/>
</dbReference>
<comment type="pathway">
    <text evidence="3 13">Organic acid metabolism; glycolate biosynthesis; glycolate from 2-phosphoglycolate: step 1/1.</text>
</comment>
<evidence type="ECO:0000256" key="14">
    <source>
        <dbReference type="SAM" id="MobiDB-lite"/>
    </source>
</evidence>
<dbReference type="SFLD" id="SFLDG01129">
    <property type="entry name" value="C1.5:_HAD__Beta-PGM__Phosphata"/>
    <property type="match status" value="1"/>
</dbReference>
<dbReference type="SUPFAM" id="SSF56784">
    <property type="entry name" value="HAD-like"/>
    <property type="match status" value="1"/>
</dbReference>
<evidence type="ECO:0000256" key="8">
    <source>
        <dbReference type="ARBA" id="ARBA00022723"/>
    </source>
</evidence>
<evidence type="ECO:0000313" key="16">
    <source>
        <dbReference type="Proteomes" id="UP000194151"/>
    </source>
</evidence>
<keyword evidence="7" id="KW-0113">Calvin cycle</keyword>
<dbReference type="NCBIfam" id="TIGR01449">
    <property type="entry name" value="PGP_bact"/>
    <property type="match status" value="1"/>
</dbReference>
<dbReference type="PRINTS" id="PR00413">
    <property type="entry name" value="HADHALOGNASE"/>
</dbReference>
<dbReference type="SFLD" id="SFLDS00003">
    <property type="entry name" value="Haloacid_Dehalogenase"/>
    <property type="match status" value="1"/>
</dbReference>
<dbReference type="Pfam" id="PF13419">
    <property type="entry name" value="HAD_2"/>
    <property type="match status" value="1"/>
</dbReference>
<accession>A0A1W6YTL3</accession>
<feature type="region of interest" description="Disordered" evidence="14">
    <location>
        <begin position="228"/>
        <end position="247"/>
    </location>
</feature>
<comment type="cofactor">
    <cofactor evidence="2 13">
        <name>Mg(2+)</name>
        <dbReference type="ChEBI" id="CHEBI:18420"/>
    </cofactor>
</comment>
<dbReference type="InterPro" id="IPR041492">
    <property type="entry name" value="HAD_2"/>
</dbReference>